<dbReference type="InterPro" id="IPR019897">
    <property type="entry name" value="RidA_CS"/>
</dbReference>
<dbReference type="CDD" id="cd00448">
    <property type="entry name" value="YjgF_YER057c_UK114_family"/>
    <property type="match status" value="1"/>
</dbReference>
<dbReference type="Gene3D" id="3.30.1330.40">
    <property type="entry name" value="RutC-like"/>
    <property type="match status" value="1"/>
</dbReference>
<proteinExistence type="inferred from homology"/>
<dbReference type="NCBIfam" id="TIGR00004">
    <property type="entry name" value="Rid family detoxifying hydrolase"/>
    <property type="match status" value="1"/>
</dbReference>
<dbReference type="SUPFAM" id="SSF55298">
    <property type="entry name" value="YjgF-like"/>
    <property type="match status" value="1"/>
</dbReference>
<comment type="similarity">
    <text evidence="1">Belongs to the RutC family.</text>
</comment>
<dbReference type="PANTHER" id="PTHR11803">
    <property type="entry name" value="2-IMINOBUTANOATE/2-IMINOPROPANOATE DEAMINASE RIDA"/>
    <property type="match status" value="1"/>
</dbReference>
<dbReference type="EMBL" id="LZMS01000074">
    <property type="protein sequence ID" value="OBX61218.1"/>
    <property type="molecule type" value="Genomic_DNA"/>
</dbReference>
<dbReference type="PANTHER" id="PTHR11803:SF39">
    <property type="entry name" value="2-IMINOBUTANOATE_2-IMINOPROPANOATE DEAMINASE"/>
    <property type="match status" value="1"/>
</dbReference>
<dbReference type="RefSeq" id="WP_065256458.1">
    <property type="nucleotide sequence ID" value="NZ_JARDJM010000012.1"/>
</dbReference>
<dbReference type="GO" id="GO:0019239">
    <property type="term" value="F:deaminase activity"/>
    <property type="evidence" value="ECO:0007669"/>
    <property type="project" value="TreeGrafter"/>
</dbReference>
<dbReference type="InterPro" id="IPR006175">
    <property type="entry name" value="YjgF/YER057c/UK114"/>
</dbReference>
<evidence type="ECO:0000256" key="1">
    <source>
        <dbReference type="ARBA" id="ARBA00010552"/>
    </source>
</evidence>
<dbReference type="OrthoDB" id="9803101at2"/>
<dbReference type="Pfam" id="PF01042">
    <property type="entry name" value="Ribonuc_L-PSP"/>
    <property type="match status" value="1"/>
</dbReference>
<evidence type="ECO:0000313" key="3">
    <source>
        <dbReference type="Proteomes" id="UP000092607"/>
    </source>
</evidence>
<dbReference type="FunFam" id="3.30.1330.40:FF:000001">
    <property type="entry name" value="L-PSP family endoribonuclease"/>
    <property type="match status" value="1"/>
</dbReference>
<evidence type="ECO:0000313" key="2">
    <source>
        <dbReference type="EMBL" id="OBX61218.1"/>
    </source>
</evidence>
<organism evidence="2 3">
    <name type="scientific">Moraxella lacunata</name>
    <dbReference type="NCBI Taxonomy" id="477"/>
    <lineage>
        <taxon>Bacteria</taxon>
        <taxon>Pseudomonadati</taxon>
        <taxon>Pseudomonadota</taxon>
        <taxon>Gammaproteobacteria</taxon>
        <taxon>Moraxellales</taxon>
        <taxon>Moraxellaceae</taxon>
        <taxon>Moraxella</taxon>
    </lineage>
</organism>
<dbReference type="InterPro" id="IPR035959">
    <property type="entry name" value="RutC-like_sf"/>
</dbReference>
<dbReference type="Proteomes" id="UP000092607">
    <property type="component" value="Unassembled WGS sequence"/>
</dbReference>
<comment type="caution">
    <text evidence="2">The sequence shown here is derived from an EMBL/GenBank/DDBJ whole genome shotgun (WGS) entry which is preliminary data.</text>
</comment>
<gene>
    <name evidence="2" type="ORF">A9309_08580</name>
</gene>
<name>A0A1B8PYH7_MORLA</name>
<accession>A0A1B8PYH7</accession>
<reference evidence="2 3" key="1">
    <citation type="submission" date="2016-06" db="EMBL/GenBank/DDBJ databases">
        <title>Draft genome of Moraxella lacunata CCUG 57757A.</title>
        <authorList>
            <person name="Salva-Serra F."/>
            <person name="Engstrom-Jakobsson H."/>
            <person name="Thorell K."/>
            <person name="Gonzales-Siles L."/>
            <person name="Karlsson R."/>
            <person name="Boulund F."/>
            <person name="Engstrand L."/>
            <person name="Kristiansson E."/>
            <person name="Moore E."/>
        </authorList>
    </citation>
    <scope>NUCLEOTIDE SEQUENCE [LARGE SCALE GENOMIC DNA]</scope>
    <source>
        <strain evidence="2 3">CCUG 57757A</strain>
    </source>
</reference>
<protein>
    <submittedName>
        <fullName evidence="2">Reactive intermediate/imine deaminase</fullName>
    </submittedName>
</protein>
<dbReference type="GO" id="GO:0005829">
    <property type="term" value="C:cytosol"/>
    <property type="evidence" value="ECO:0007669"/>
    <property type="project" value="TreeGrafter"/>
</dbReference>
<sequence>MPKQIIHTNDAPKAVGTYSQAVKVGNTVYVSGQIGLDPATMTLRNGFTAQAKQVFDNIEAIARASGGSLADVVKFNVSLDDLNNFDELNQIFESRLTAPYPARAALEVAALPKGALVEIEAILYIE</sequence>
<dbReference type="InterPro" id="IPR006056">
    <property type="entry name" value="RidA"/>
</dbReference>
<dbReference type="AlphaFoldDB" id="A0A1B8PYH7"/>
<dbReference type="PROSITE" id="PS01094">
    <property type="entry name" value="UPF0076"/>
    <property type="match status" value="1"/>
</dbReference>